<organism evidence="1">
    <name type="scientific">marine metagenome</name>
    <dbReference type="NCBI Taxonomy" id="408172"/>
    <lineage>
        <taxon>unclassified sequences</taxon>
        <taxon>metagenomes</taxon>
        <taxon>ecological metagenomes</taxon>
    </lineage>
</organism>
<dbReference type="InterPro" id="IPR023198">
    <property type="entry name" value="PGP-like_dom2"/>
</dbReference>
<dbReference type="Gene3D" id="1.10.150.240">
    <property type="entry name" value="Putative phosphatase, domain 2"/>
    <property type="match status" value="1"/>
</dbReference>
<dbReference type="AlphaFoldDB" id="A0A382S488"/>
<dbReference type="InterPro" id="IPR036412">
    <property type="entry name" value="HAD-like_sf"/>
</dbReference>
<dbReference type="GO" id="GO:0006281">
    <property type="term" value="P:DNA repair"/>
    <property type="evidence" value="ECO:0007669"/>
    <property type="project" value="TreeGrafter"/>
</dbReference>
<sequence>MTNLILFDIDGTLLTGGPAKESFEVAMLETFGKLGDAKKYDFSGKTDPRIARDLLKEVGFSDSDAENGFSRLWDRYIRELEARISNNPTILLPGVEQLLVNLDGNKDVALGLVTGNIYRGAQIKLRSVNLLQYFSVGGYGSDSENRDLLPSVALSRAREKWGIDFARESVFVVGDTPRDIFCGKVEGTQTVGVATGNFSKKALQDAGADHVLDDFSEADEVTNILAG</sequence>
<dbReference type="PROSITE" id="PS01228">
    <property type="entry name" value="COF_1"/>
    <property type="match status" value="1"/>
</dbReference>
<proteinExistence type="predicted"/>
<dbReference type="Gene3D" id="3.40.50.1000">
    <property type="entry name" value="HAD superfamily/HAD-like"/>
    <property type="match status" value="1"/>
</dbReference>
<dbReference type="InterPro" id="IPR041492">
    <property type="entry name" value="HAD_2"/>
</dbReference>
<dbReference type="PANTHER" id="PTHR43434:SF1">
    <property type="entry name" value="PHOSPHOGLYCOLATE PHOSPHATASE"/>
    <property type="match status" value="1"/>
</dbReference>
<dbReference type="Pfam" id="PF13419">
    <property type="entry name" value="HAD_2"/>
    <property type="match status" value="1"/>
</dbReference>
<dbReference type="EMBL" id="UINC01126330">
    <property type="protein sequence ID" value="SVD04739.1"/>
    <property type="molecule type" value="Genomic_DNA"/>
</dbReference>
<dbReference type="InterPro" id="IPR023214">
    <property type="entry name" value="HAD_sf"/>
</dbReference>
<reference evidence="1" key="1">
    <citation type="submission" date="2018-05" db="EMBL/GenBank/DDBJ databases">
        <authorList>
            <person name="Lanie J.A."/>
            <person name="Ng W.-L."/>
            <person name="Kazmierczak K.M."/>
            <person name="Andrzejewski T.M."/>
            <person name="Davidsen T.M."/>
            <person name="Wayne K.J."/>
            <person name="Tettelin H."/>
            <person name="Glass J.I."/>
            <person name="Rusch D."/>
            <person name="Podicherti R."/>
            <person name="Tsui H.-C.T."/>
            <person name="Winkler M.E."/>
        </authorList>
    </citation>
    <scope>NUCLEOTIDE SEQUENCE</scope>
</reference>
<evidence type="ECO:0000313" key="1">
    <source>
        <dbReference type="EMBL" id="SVD04739.1"/>
    </source>
</evidence>
<dbReference type="SUPFAM" id="SSF56784">
    <property type="entry name" value="HAD-like"/>
    <property type="match status" value="1"/>
</dbReference>
<dbReference type="PANTHER" id="PTHR43434">
    <property type="entry name" value="PHOSPHOGLYCOLATE PHOSPHATASE"/>
    <property type="match status" value="1"/>
</dbReference>
<accession>A0A382S488</accession>
<name>A0A382S488_9ZZZZ</name>
<protein>
    <recommendedName>
        <fullName evidence="2">Hydrolase</fullName>
    </recommendedName>
</protein>
<dbReference type="InterPro" id="IPR050155">
    <property type="entry name" value="HAD-like_hydrolase_sf"/>
</dbReference>
<gene>
    <name evidence="1" type="ORF">METZ01_LOCUS357593</name>
</gene>
<evidence type="ECO:0008006" key="2">
    <source>
        <dbReference type="Google" id="ProtNLM"/>
    </source>
</evidence>
<dbReference type="GO" id="GO:0008967">
    <property type="term" value="F:phosphoglycolate phosphatase activity"/>
    <property type="evidence" value="ECO:0007669"/>
    <property type="project" value="TreeGrafter"/>
</dbReference>